<dbReference type="Pfam" id="PF22920">
    <property type="entry name" value="UvrC_RNaseH"/>
    <property type="match status" value="1"/>
</dbReference>
<dbReference type="GO" id="GO:0009380">
    <property type="term" value="C:excinuclease repair complex"/>
    <property type="evidence" value="ECO:0007669"/>
    <property type="project" value="InterPro"/>
</dbReference>
<comment type="caution">
    <text evidence="17">The sequence shown here is derived from an EMBL/GenBank/DDBJ whole genome shotgun (WGS) entry which is preliminary data.</text>
</comment>
<dbReference type="SMART" id="SM00278">
    <property type="entry name" value="HhH1"/>
    <property type="match status" value="2"/>
</dbReference>
<dbReference type="HAMAP" id="MF_00203">
    <property type="entry name" value="UvrC"/>
    <property type="match status" value="1"/>
</dbReference>
<dbReference type="SMART" id="SM00465">
    <property type="entry name" value="GIYc"/>
    <property type="match status" value="1"/>
</dbReference>
<evidence type="ECO:0000256" key="12">
    <source>
        <dbReference type="ARBA" id="ARBA00077138"/>
    </source>
</evidence>
<dbReference type="FunFam" id="4.10.860.10:FF:000002">
    <property type="entry name" value="UvrABC system protein C"/>
    <property type="match status" value="1"/>
</dbReference>
<dbReference type="SUPFAM" id="SSF47781">
    <property type="entry name" value="RuvA domain 2-like"/>
    <property type="match status" value="1"/>
</dbReference>
<dbReference type="InterPro" id="IPR050066">
    <property type="entry name" value="UvrABC_protein_C"/>
</dbReference>
<dbReference type="Gene3D" id="1.10.150.20">
    <property type="entry name" value="5' to 3' exonuclease, C-terminal subdomain"/>
    <property type="match status" value="1"/>
</dbReference>
<dbReference type="GO" id="GO:0009381">
    <property type="term" value="F:excinuclease ABC activity"/>
    <property type="evidence" value="ECO:0007669"/>
    <property type="project" value="UniProtKB-UniRule"/>
</dbReference>
<dbReference type="InterPro" id="IPR004791">
    <property type="entry name" value="UvrC"/>
</dbReference>
<name>C5S1J0_9PAST</name>
<dbReference type="Pfam" id="PF14520">
    <property type="entry name" value="HHH_5"/>
    <property type="match status" value="1"/>
</dbReference>
<dbReference type="Proteomes" id="UP000005532">
    <property type="component" value="Unassembled WGS sequence"/>
</dbReference>
<keyword evidence="5 13" id="KW-0267">Excision nuclease</keyword>
<sequence>MLQKFLISPYNPMSKFDSKQFLADTPHNPGVYRMYDDKGTIIYVGKAKDLKKRLSSYFRSTLASRKTEALVSQIAHIDTTITHSETEALLLEHNYIKENQPKYNVLLRDDKSYPYILLTKHQHPRLASFRGSKKIAGEYFGPYPNAGAVRETLNLLQKLFPIRQCEDSYYKNRSRPCLQYQIGRCLAPCVEGIYSQREYDQQVEYVRLFLQGKDQQVIEHLISKMEKAAEDLDFEAAARFRDQIQQVRAVTEKQFVSNERLDDLDIISIAYQHGIACVHILFVRQGKVLGSRSYFPKVPNHTELAELSDTFIGQFYLQMNQHRTIPHQIIIDHPVSEVEALEKVLSEQAGHKVSITDKVRGEKSRYLALAKTNAMAALTLQLKQDARIQTRYEALQAVLSLPKIARMECFDISHTMGEQTVASCVVFDENGPLKSDYRRFNIEGITGGDDYAAMEQALLKRYDKPLPPEKIPDIIFIDGGKGQLNRALETFANLKVEWDKSKPLLIGVAKGVERKAGLETLLISKWDKEIHLPPDSPALHLIQHIRDESHNHAISGHRKKRQKAFTESGLESIAGVGAKRRQALLKYLGGMQGVKAATLEEIQSVPGISASLAETIFDTLHHS</sequence>
<dbReference type="GO" id="GO:0003677">
    <property type="term" value="F:DNA binding"/>
    <property type="evidence" value="ECO:0007669"/>
    <property type="project" value="UniProtKB-UniRule"/>
</dbReference>
<dbReference type="PANTHER" id="PTHR30562:SF1">
    <property type="entry name" value="UVRABC SYSTEM PROTEIN C"/>
    <property type="match status" value="1"/>
</dbReference>
<dbReference type="InterPro" id="IPR001162">
    <property type="entry name" value="UvrC_RNase_H_dom"/>
</dbReference>
<dbReference type="SUPFAM" id="SSF82771">
    <property type="entry name" value="GIY-YIG endonuclease"/>
    <property type="match status" value="1"/>
</dbReference>
<reference evidence="17 18" key="1">
    <citation type="journal article" date="2010" name="Vet. Microbiol.">
        <title>Production of haemolysins by strains of the Actinobacillus minor/porcitonsillarum complex.</title>
        <authorList>
            <person name="Arya G."/>
            <person name="Niven D.F."/>
        </authorList>
    </citation>
    <scope>NUCLEOTIDE SEQUENCE [LARGE SCALE GENOMIC DNA]</scope>
    <source>
        <strain evidence="17 18">NM305</strain>
    </source>
</reference>
<dbReference type="Pfam" id="PF02151">
    <property type="entry name" value="UVR"/>
    <property type="match status" value="1"/>
</dbReference>
<evidence type="ECO:0000256" key="10">
    <source>
        <dbReference type="ARBA" id="ARBA00062841"/>
    </source>
</evidence>
<comment type="subunit">
    <text evidence="10 13">Interacts with UvrB in an incision complex.</text>
</comment>
<evidence type="ECO:0000256" key="7">
    <source>
        <dbReference type="ARBA" id="ARBA00023236"/>
    </source>
</evidence>
<gene>
    <name evidence="13 17" type="primary">uvrC</name>
    <name evidence="17" type="ORF">AM305_08841</name>
</gene>
<dbReference type="PROSITE" id="PS50165">
    <property type="entry name" value="UVRC"/>
    <property type="match status" value="1"/>
</dbReference>
<dbReference type="EMBL" id="ACQL01000087">
    <property type="protein sequence ID" value="EER47202.1"/>
    <property type="molecule type" value="Genomic_DNA"/>
</dbReference>
<evidence type="ECO:0000313" key="17">
    <source>
        <dbReference type="EMBL" id="EER47202.1"/>
    </source>
</evidence>
<dbReference type="InterPro" id="IPR038476">
    <property type="entry name" value="UvrC_RNase_H_dom_sf"/>
</dbReference>
<dbReference type="NCBIfam" id="NF001824">
    <property type="entry name" value="PRK00558.1-5"/>
    <property type="match status" value="1"/>
</dbReference>
<comment type="function">
    <text evidence="8 13">The UvrABC repair system catalyzes the recognition and processing of DNA lesions. UvrC both incises the 5' and 3' sides of the lesion. The N-terminal half is responsible for the 3' incision and the C-terminal half is responsible for the 5' incision.</text>
</comment>
<evidence type="ECO:0000256" key="11">
    <source>
        <dbReference type="ARBA" id="ARBA00067419"/>
    </source>
</evidence>
<dbReference type="FunFam" id="3.40.1440.10:FF:000001">
    <property type="entry name" value="UvrABC system protein C"/>
    <property type="match status" value="1"/>
</dbReference>
<evidence type="ECO:0000256" key="8">
    <source>
        <dbReference type="ARBA" id="ARBA00059452"/>
    </source>
</evidence>
<dbReference type="PROSITE" id="PS50164">
    <property type="entry name" value="GIY_YIG"/>
    <property type="match status" value="1"/>
</dbReference>
<keyword evidence="4 13" id="KW-0228">DNA excision</keyword>
<evidence type="ECO:0000256" key="4">
    <source>
        <dbReference type="ARBA" id="ARBA00022769"/>
    </source>
</evidence>
<dbReference type="CDD" id="cd10434">
    <property type="entry name" value="GIY-YIG_UvrC_Cho"/>
    <property type="match status" value="1"/>
</dbReference>
<protein>
    <recommendedName>
        <fullName evidence="11 13">UvrABC system protein C</fullName>
        <shortName evidence="13">Protein UvrC</shortName>
    </recommendedName>
    <alternativeName>
        <fullName evidence="12 13">Excinuclease ABC subunit C</fullName>
    </alternativeName>
</protein>
<dbReference type="InterPro" id="IPR003583">
    <property type="entry name" value="Hlx-hairpin-Hlx_DNA-bd_motif"/>
</dbReference>
<dbReference type="InterPro" id="IPR036876">
    <property type="entry name" value="UVR_dom_sf"/>
</dbReference>
<dbReference type="Pfam" id="PF08459">
    <property type="entry name" value="UvrC_RNaseH_dom"/>
    <property type="match status" value="1"/>
</dbReference>
<evidence type="ECO:0000256" key="2">
    <source>
        <dbReference type="ARBA" id="ARBA00022490"/>
    </source>
</evidence>
<evidence type="ECO:0000259" key="15">
    <source>
        <dbReference type="PROSITE" id="PS50164"/>
    </source>
</evidence>
<dbReference type="Pfam" id="PF01541">
    <property type="entry name" value="GIY-YIG"/>
    <property type="match status" value="1"/>
</dbReference>
<keyword evidence="7 13" id="KW-0742">SOS response</keyword>
<dbReference type="SUPFAM" id="SSF46600">
    <property type="entry name" value="C-terminal UvrC-binding domain of UvrB"/>
    <property type="match status" value="1"/>
</dbReference>
<evidence type="ECO:0000256" key="13">
    <source>
        <dbReference type="HAMAP-Rule" id="MF_00203"/>
    </source>
</evidence>
<organism evidence="17 18">
    <name type="scientific">Actinobacillus minor NM305</name>
    <dbReference type="NCBI Taxonomy" id="637911"/>
    <lineage>
        <taxon>Bacteria</taxon>
        <taxon>Pseudomonadati</taxon>
        <taxon>Pseudomonadota</taxon>
        <taxon>Gammaproteobacteria</taxon>
        <taxon>Pasteurellales</taxon>
        <taxon>Pasteurellaceae</taxon>
        <taxon>Actinobacillus</taxon>
    </lineage>
</organism>
<feature type="domain" description="UVR" evidence="14">
    <location>
        <begin position="215"/>
        <end position="250"/>
    </location>
</feature>
<dbReference type="GO" id="GO:0006289">
    <property type="term" value="P:nucleotide-excision repair"/>
    <property type="evidence" value="ECO:0007669"/>
    <property type="project" value="UniProtKB-UniRule"/>
</dbReference>
<dbReference type="InterPro" id="IPR035901">
    <property type="entry name" value="GIY-YIG_endonuc_sf"/>
</dbReference>
<dbReference type="Gene3D" id="3.40.1440.10">
    <property type="entry name" value="GIY-YIG endonuclease"/>
    <property type="match status" value="1"/>
</dbReference>
<evidence type="ECO:0000259" key="14">
    <source>
        <dbReference type="PROSITE" id="PS50151"/>
    </source>
</evidence>
<feature type="domain" description="GIY-YIG" evidence="15">
    <location>
        <begin position="27"/>
        <end position="105"/>
    </location>
</feature>
<dbReference type="InterPro" id="IPR047296">
    <property type="entry name" value="GIY-YIG_UvrC_Cho"/>
</dbReference>
<dbReference type="Gene3D" id="3.30.420.340">
    <property type="entry name" value="UvrC, RNAse H endonuclease domain"/>
    <property type="match status" value="1"/>
</dbReference>
<evidence type="ECO:0000256" key="3">
    <source>
        <dbReference type="ARBA" id="ARBA00022763"/>
    </source>
</evidence>
<keyword evidence="2 13" id="KW-0963">Cytoplasm</keyword>
<comment type="similarity">
    <text evidence="9 13">Belongs to the UvrC family.</text>
</comment>
<evidence type="ECO:0000256" key="5">
    <source>
        <dbReference type="ARBA" id="ARBA00022881"/>
    </source>
</evidence>
<evidence type="ECO:0000256" key="1">
    <source>
        <dbReference type="ARBA" id="ARBA00004496"/>
    </source>
</evidence>
<dbReference type="eggNOG" id="COG0322">
    <property type="taxonomic scope" value="Bacteria"/>
</dbReference>
<proteinExistence type="inferred from homology"/>
<dbReference type="InterPro" id="IPR010994">
    <property type="entry name" value="RuvA_2-like"/>
</dbReference>
<dbReference type="FunFam" id="1.10.150.20:FF:000005">
    <property type="entry name" value="UvrABC system protein C"/>
    <property type="match status" value="1"/>
</dbReference>
<dbReference type="FunFam" id="3.30.420.340:FF:000001">
    <property type="entry name" value="UvrABC system protein C"/>
    <property type="match status" value="1"/>
</dbReference>
<keyword evidence="6 13" id="KW-0234">DNA repair</keyword>
<dbReference type="Gene3D" id="4.10.860.10">
    <property type="entry name" value="UVR domain"/>
    <property type="match status" value="1"/>
</dbReference>
<evidence type="ECO:0000313" key="18">
    <source>
        <dbReference type="Proteomes" id="UP000005532"/>
    </source>
</evidence>
<dbReference type="InterPro" id="IPR000305">
    <property type="entry name" value="GIY-YIG_endonuc"/>
</dbReference>
<dbReference type="GO" id="GO:0005737">
    <property type="term" value="C:cytoplasm"/>
    <property type="evidence" value="ECO:0007669"/>
    <property type="project" value="UniProtKB-SubCell"/>
</dbReference>
<dbReference type="PANTHER" id="PTHR30562">
    <property type="entry name" value="UVRC/OXIDOREDUCTASE"/>
    <property type="match status" value="1"/>
</dbReference>
<accession>C5S1J0</accession>
<dbReference type="PROSITE" id="PS50151">
    <property type="entry name" value="UVR"/>
    <property type="match status" value="1"/>
</dbReference>
<feature type="domain" description="UvrC family homology region profile" evidence="16">
    <location>
        <begin position="266"/>
        <end position="491"/>
    </location>
</feature>
<dbReference type="GO" id="GO:0009432">
    <property type="term" value="P:SOS response"/>
    <property type="evidence" value="ECO:0007669"/>
    <property type="project" value="UniProtKB-UniRule"/>
</dbReference>
<dbReference type="AlphaFoldDB" id="C5S1J0"/>
<comment type="subcellular location">
    <subcellularLocation>
        <location evidence="1 13">Cytoplasm</location>
    </subcellularLocation>
</comment>
<keyword evidence="3 13" id="KW-0227">DNA damage</keyword>
<dbReference type="NCBIfam" id="TIGR00194">
    <property type="entry name" value="uvrC"/>
    <property type="match status" value="1"/>
</dbReference>
<evidence type="ECO:0000256" key="9">
    <source>
        <dbReference type="ARBA" id="ARBA00061531"/>
    </source>
</evidence>
<evidence type="ECO:0000256" key="6">
    <source>
        <dbReference type="ARBA" id="ARBA00023204"/>
    </source>
</evidence>
<dbReference type="InterPro" id="IPR001943">
    <property type="entry name" value="UVR_dom"/>
</dbReference>
<evidence type="ECO:0000259" key="16">
    <source>
        <dbReference type="PROSITE" id="PS50165"/>
    </source>
</evidence>